<name>A0A0D2M262_9CHLO</name>
<evidence type="ECO:0000313" key="2">
    <source>
        <dbReference type="EMBL" id="KIY97739.1"/>
    </source>
</evidence>
<dbReference type="GeneID" id="25727362"/>
<accession>A0A0D2M262</accession>
<keyword evidence="3" id="KW-1185">Reference proteome</keyword>
<protein>
    <submittedName>
        <fullName evidence="2">Uncharacterized protein</fullName>
    </submittedName>
</protein>
<dbReference type="Proteomes" id="UP000054498">
    <property type="component" value="Unassembled WGS sequence"/>
</dbReference>
<dbReference type="Gene3D" id="3.90.190.10">
    <property type="entry name" value="Protein tyrosine phosphatase superfamily"/>
    <property type="match status" value="1"/>
</dbReference>
<organism evidence="2 3">
    <name type="scientific">Monoraphidium neglectum</name>
    <dbReference type="NCBI Taxonomy" id="145388"/>
    <lineage>
        <taxon>Eukaryota</taxon>
        <taxon>Viridiplantae</taxon>
        <taxon>Chlorophyta</taxon>
        <taxon>core chlorophytes</taxon>
        <taxon>Chlorophyceae</taxon>
        <taxon>CS clade</taxon>
        <taxon>Sphaeropleales</taxon>
        <taxon>Selenastraceae</taxon>
        <taxon>Monoraphidium</taxon>
    </lineage>
</organism>
<evidence type="ECO:0000256" key="1">
    <source>
        <dbReference type="SAM" id="MobiDB-lite"/>
    </source>
</evidence>
<dbReference type="InterPro" id="IPR029021">
    <property type="entry name" value="Prot-tyrosine_phosphatase-like"/>
</dbReference>
<proteinExistence type="predicted"/>
<reference evidence="2 3" key="1">
    <citation type="journal article" date="2013" name="BMC Genomics">
        <title>Reconstruction of the lipid metabolism for the microalga Monoraphidium neglectum from its genome sequence reveals characteristics suitable for biofuel production.</title>
        <authorList>
            <person name="Bogen C."/>
            <person name="Al-Dilaimi A."/>
            <person name="Albersmeier A."/>
            <person name="Wichmann J."/>
            <person name="Grundmann M."/>
            <person name="Rupp O."/>
            <person name="Lauersen K.J."/>
            <person name="Blifernez-Klassen O."/>
            <person name="Kalinowski J."/>
            <person name="Goesmann A."/>
            <person name="Mussgnug J.H."/>
            <person name="Kruse O."/>
        </authorList>
    </citation>
    <scope>NUCLEOTIDE SEQUENCE [LARGE SCALE GENOMIC DNA]</scope>
    <source>
        <strain evidence="2 3">SAG 48.87</strain>
    </source>
</reference>
<dbReference type="KEGG" id="mng:MNEG_10221"/>
<dbReference type="EMBL" id="KK102448">
    <property type="protein sequence ID" value="KIY97739.1"/>
    <property type="molecule type" value="Genomic_DNA"/>
</dbReference>
<sequence>MTYRAALAHLRGSRPVVSPNAGFAAQLQEFERRGADASRWGGWRQIVQARAAAAAAAAGAGEAVGAEADCSFLEPGAHKQYVVAIPPPVDVGPRAGGCVEGVAGAGLQGPPPPELLDMSQLRVDGSGASDQPLP</sequence>
<gene>
    <name evidence="2" type="ORF">MNEG_10221</name>
</gene>
<dbReference type="AlphaFoldDB" id="A0A0D2M262"/>
<dbReference type="RefSeq" id="XP_013896759.1">
    <property type="nucleotide sequence ID" value="XM_014041305.1"/>
</dbReference>
<evidence type="ECO:0000313" key="3">
    <source>
        <dbReference type="Proteomes" id="UP000054498"/>
    </source>
</evidence>
<feature type="region of interest" description="Disordered" evidence="1">
    <location>
        <begin position="102"/>
        <end position="134"/>
    </location>
</feature>